<dbReference type="EMBL" id="AYRZ02000003">
    <property type="protein sequence ID" value="PHT85225.1"/>
    <property type="molecule type" value="Genomic_DNA"/>
</dbReference>
<feature type="signal peptide" evidence="1">
    <location>
        <begin position="1"/>
        <end position="25"/>
    </location>
</feature>
<reference evidence="2 3" key="1">
    <citation type="journal article" date="2014" name="Nat. Genet.">
        <title>Genome sequence of the hot pepper provides insights into the evolution of pungency in Capsicum species.</title>
        <authorList>
            <person name="Kim S."/>
            <person name="Park M."/>
            <person name="Yeom S.I."/>
            <person name="Kim Y.M."/>
            <person name="Lee J.M."/>
            <person name="Lee H.A."/>
            <person name="Seo E."/>
            <person name="Choi J."/>
            <person name="Cheong K."/>
            <person name="Kim K.T."/>
            <person name="Jung K."/>
            <person name="Lee G.W."/>
            <person name="Oh S.K."/>
            <person name="Bae C."/>
            <person name="Kim S.B."/>
            <person name="Lee H.Y."/>
            <person name="Kim S.Y."/>
            <person name="Kim M.S."/>
            <person name="Kang B.C."/>
            <person name="Jo Y.D."/>
            <person name="Yang H.B."/>
            <person name="Jeong H.J."/>
            <person name="Kang W.H."/>
            <person name="Kwon J.K."/>
            <person name="Shin C."/>
            <person name="Lim J.Y."/>
            <person name="Park J.H."/>
            <person name="Huh J.H."/>
            <person name="Kim J.S."/>
            <person name="Kim B.D."/>
            <person name="Cohen O."/>
            <person name="Paran I."/>
            <person name="Suh M.C."/>
            <person name="Lee S.B."/>
            <person name="Kim Y.K."/>
            <person name="Shin Y."/>
            <person name="Noh S.J."/>
            <person name="Park J."/>
            <person name="Seo Y.S."/>
            <person name="Kwon S.Y."/>
            <person name="Kim H.A."/>
            <person name="Park J.M."/>
            <person name="Kim H.J."/>
            <person name="Choi S.B."/>
            <person name="Bosland P.W."/>
            <person name="Reeves G."/>
            <person name="Jo S.H."/>
            <person name="Lee B.W."/>
            <person name="Cho H.T."/>
            <person name="Choi H.S."/>
            <person name="Lee M.S."/>
            <person name="Yu Y."/>
            <person name="Do Choi Y."/>
            <person name="Park B.S."/>
            <person name="van Deynze A."/>
            <person name="Ashrafi H."/>
            <person name="Hill T."/>
            <person name="Kim W.T."/>
            <person name="Pai H.S."/>
            <person name="Ahn H.K."/>
            <person name="Yeam I."/>
            <person name="Giovannoni J.J."/>
            <person name="Rose J.K."/>
            <person name="Sorensen I."/>
            <person name="Lee S.J."/>
            <person name="Kim R.W."/>
            <person name="Choi I.Y."/>
            <person name="Choi B.S."/>
            <person name="Lim J.S."/>
            <person name="Lee Y.H."/>
            <person name="Choi D."/>
        </authorList>
    </citation>
    <scope>NUCLEOTIDE SEQUENCE [LARGE SCALE GENOMIC DNA]</scope>
    <source>
        <strain evidence="3">cv. CM334</strain>
    </source>
</reference>
<keyword evidence="1" id="KW-0732">Signal</keyword>
<dbReference type="PANTHER" id="PTHR37389:SF34">
    <property type="entry name" value="GLYCINE-RICH PROTEIN"/>
    <property type="match status" value="1"/>
</dbReference>
<name>A0A2G2ZTC5_CAPAN</name>
<gene>
    <name evidence="2" type="ORF">T459_07331</name>
</gene>
<comment type="caution">
    <text evidence="2">The sequence shown here is derived from an EMBL/GenBank/DDBJ whole genome shotgun (WGS) entry which is preliminary data.</text>
</comment>
<dbReference type="OMA" id="KCCTYEE"/>
<reference evidence="2 3" key="2">
    <citation type="journal article" date="2017" name="Genome Biol.">
        <title>New reference genome sequences of hot pepper reveal the massive evolution of plant disease-resistance genes by retroduplication.</title>
        <authorList>
            <person name="Kim S."/>
            <person name="Park J."/>
            <person name="Yeom S.I."/>
            <person name="Kim Y.M."/>
            <person name="Seo E."/>
            <person name="Kim K.T."/>
            <person name="Kim M.S."/>
            <person name="Lee J.M."/>
            <person name="Cheong K."/>
            <person name="Shin H.S."/>
            <person name="Kim S.B."/>
            <person name="Han K."/>
            <person name="Lee J."/>
            <person name="Park M."/>
            <person name="Lee H.A."/>
            <person name="Lee H.Y."/>
            <person name="Lee Y."/>
            <person name="Oh S."/>
            <person name="Lee J.H."/>
            <person name="Choi E."/>
            <person name="Choi E."/>
            <person name="Lee S.E."/>
            <person name="Jeon J."/>
            <person name="Kim H."/>
            <person name="Choi G."/>
            <person name="Song H."/>
            <person name="Lee J."/>
            <person name="Lee S.C."/>
            <person name="Kwon J.K."/>
            <person name="Lee H.Y."/>
            <person name="Koo N."/>
            <person name="Hong Y."/>
            <person name="Kim R.W."/>
            <person name="Kang W.H."/>
            <person name="Huh J.H."/>
            <person name="Kang B.C."/>
            <person name="Yang T.J."/>
            <person name="Lee Y.H."/>
            <person name="Bennetzen J.L."/>
            <person name="Choi D."/>
        </authorList>
    </citation>
    <scope>NUCLEOTIDE SEQUENCE [LARGE SCALE GENOMIC DNA]</scope>
    <source>
        <strain evidence="3">cv. CM334</strain>
    </source>
</reference>
<evidence type="ECO:0000256" key="1">
    <source>
        <dbReference type="SAM" id="SignalP"/>
    </source>
</evidence>
<feature type="chain" id="PRO_5013558794" evidence="1">
    <location>
        <begin position="26"/>
        <end position="237"/>
    </location>
</feature>
<evidence type="ECO:0000313" key="2">
    <source>
        <dbReference type="EMBL" id="PHT85225.1"/>
    </source>
</evidence>
<dbReference type="AlphaFoldDB" id="A0A2G2ZTC5"/>
<protein>
    <submittedName>
        <fullName evidence="2">Glycine-rich protein</fullName>
    </submittedName>
</protein>
<dbReference type="Proteomes" id="UP000222542">
    <property type="component" value="Unassembled WGS sequence"/>
</dbReference>
<sequence>MGSKTFLLLGLFLAIFLMISSEVVARELSETPNTEKEVDVDHYYGGGGYKKGGYHKGGCYHKCKYHKCCTYEEYMALGIATESETPNLTETPNSEKEVDVDHYYGGGGYKKGGYHKGCYHKCKYHKCCTYEEYMALGIATESDTPNLTETPNSEKEVDVDHYYGGGGYKKGGYHKGCYHKCKYHKCCTYEEYMALGIATESDTPKLTETPNCKYHLSFSLYVIEFIQKKKKIKNQFI</sequence>
<proteinExistence type="predicted"/>
<dbReference type="InterPro" id="IPR010800">
    <property type="entry name" value="GRP"/>
</dbReference>
<dbReference type="PANTHER" id="PTHR37389">
    <property type="entry name" value="NODULIN-24"/>
    <property type="match status" value="1"/>
</dbReference>
<evidence type="ECO:0000313" key="3">
    <source>
        <dbReference type="Proteomes" id="UP000222542"/>
    </source>
</evidence>
<organism evidence="2 3">
    <name type="scientific">Capsicum annuum</name>
    <name type="common">Capsicum pepper</name>
    <dbReference type="NCBI Taxonomy" id="4072"/>
    <lineage>
        <taxon>Eukaryota</taxon>
        <taxon>Viridiplantae</taxon>
        <taxon>Streptophyta</taxon>
        <taxon>Embryophyta</taxon>
        <taxon>Tracheophyta</taxon>
        <taxon>Spermatophyta</taxon>
        <taxon>Magnoliopsida</taxon>
        <taxon>eudicotyledons</taxon>
        <taxon>Gunneridae</taxon>
        <taxon>Pentapetalae</taxon>
        <taxon>asterids</taxon>
        <taxon>lamiids</taxon>
        <taxon>Solanales</taxon>
        <taxon>Solanaceae</taxon>
        <taxon>Solanoideae</taxon>
        <taxon>Capsiceae</taxon>
        <taxon>Capsicum</taxon>
    </lineage>
</organism>
<accession>A0A2G2ZTC5</accession>
<keyword evidence="3" id="KW-1185">Reference proteome</keyword>
<dbReference type="Pfam" id="PF07172">
    <property type="entry name" value="GRP"/>
    <property type="match status" value="1"/>
</dbReference>
<dbReference type="Gramene" id="PHT85225">
    <property type="protein sequence ID" value="PHT85225"/>
    <property type="gene ID" value="T459_07331"/>
</dbReference>